<reference evidence="1 2" key="1">
    <citation type="submission" date="2019-10" db="EMBL/GenBank/DDBJ databases">
        <title>Whole genome shotgun sequence of Acrocarpospora macrocephala NBRC 16266.</title>
        <authorList>
            <person name="Ichikawa N."/>
            <person name="Kimura A."/>
            <person name="Kitahashi Y."/>
            <person name="Komaki H."/>
            <person name="Oguchi A."/>
        </authorList>
    </citation>
    <scope>NUCLEOTIDE SEQUENCE [LARGE SCALE GENOMIC DNA]</scope>
    <source>
        <strain evidence="1 2">NBRC 16266</strain>
    </source>
</reference>
<accession>A0A5M3WRP8</accession>
<dbReference type="AlphaFoldDB" id="A0A5M3WRP8"/>
<keyword evidence="2" id="KW-1185">Reference proteome</keyword>
<organism evidence="1 2">
    <name type="scientific">Acrocarpospora macrocephala</name>
    <dbReference type="NCBI Taxonomy" id="150177"/>
    <lineage>
        <taxon>Bacteria</taxon>
        <taxon>Bacillati</taxon>
        <taxon>Actinomycetota</taxon>
        <taxon>Actinomycetes</taxon>
        <taxon>Streptosporangiales</taxon>
        <taxon>Streptosporangiaceae</taxon>
        <taxon>Acrocarpospora</taxon>
    </lineage>
</organism>
<name>A0A5M3WRP8_9ACTN</name>
<dbReference type="Proteomes" id="UP000331127">
    <property type="component" value="Unassembled WGS sequence"/>
</dbReference>
<sequence length="169" mass="18797">MTISLGNTVGNSDDVKSLLPLLLERLVRGSDLDESIVLGKLVREGWRSWPTVEQEAISGYLTAVWRSLLTKYPPRIGSFRDAADFLGVIDELAESVAPFLSLWEGTSGPEADRHLADLVVGWVSGSHLPDAVLTWLHCDSTRNRLYGAFELHHDTPWADDFARAYDYLA</sequence>
<gene>
    <name evidence="1" type="ORF">Amac_048770</name>
</gene>
<evidence type="ECO:0000313" key="2">
    <source>
        <dbReference type="Proteomes" id="UP000331127"/>
    </source>
</evidence>
<evidence type="ECO:0000313" key="1">
    <source>
        <dbReference type="EMBL" id="GES11280.1"/>
    </source>
</evidence>
<proteinExistence type="predicted"/>
<dbReference type="EMBL" id="BLAE01000028">
    <property type="protein sequence ID" value="GES11280.1"/>
    <property type="molecule type" value="Genomic_DNA"/>
</dbReference>
<protein>
    <submittedName>
        <fullName evidence="1">Uncharacterized protein</fullName>
    </submittedName>
</protein>
<comment type="caution">
    <text evidence="1">The sequence shown here is derived from an EMBL/GenBank/DDBJ whole genome shotgun (WGS) entry which is preliminary data.</text>
</comment>